<accession>A0A7W3JST0</accession>
<dbReference type="NCBIfam" id="TIGR00250">
    <property type="entry name" value="RNAse_H_YqgF"/>
    <property type="match status" value="1"/>
</dbReference>
<dbReference type="CDD" id="cd16964">
    <property type="entry name" value="YqgF"/>
    <property type="match status" value="1"/>
</dbReference>
<dbReference type="EC" id="3.1.-.-" evidence="5"/>
<organism evidence="7 8">
    <name type="scientific">Alpinimonas psychrophila</name>
    <dbReference type="NCBI Taxonomy" id="748908"/>
    <lineage>
        <taxon>Bacteria</taxon>
        <taxon>Bacillati</taxon>
        <taxon>Actinomycetota</taxon>
        <taxon>Actinomycetes</taxon>
        <taxon>Micrococcales</taxon>
        <taxon>Microbacteriaceae</taxon>
        <taxon>Alpinimonas</taxon>
    </lineage>
</organism>
<evidence type="ECO:0000256" key="4">
    <source>
        <dbReference type="ARBA" id="ARBA00022801"/>
    </source>
</evidence>
<evidence type="ECO:0000256" key="3">
    <source>
        <dbReference type="ARBA" id="ARBA00022722"/>
    </source>
</evidence>
<evidence type="ECO:0000259" key="6">
    <source>
        <dbReference type="SMART" id="SM00732"/>
    </source>
</evidence>
<keyword evidence="2 5" id="KW-0690">Ribosome biogenesis</keyword>
<proteinExistence type="inferred from homology"/>
<feature type="domain" description="YqgF/RNase H-like" evidence="6">
    <location>
        <begin position="4"/>
        <end position="103"/>
    </location>
</feature>
<keyword evidence="3 5" id="KW-0540">Nuclease</keyword>
<sequence>MRRGVRLGLDIGTVRIGVAVSDVEGILATPHSTVQRSADNYEEQLRGLCERLDVLEVLVGLPLALSGSMTASTRDALAVASALQSQINVDVRMIDERLTTVSAHSALRQVGKKQKQTRQVIDQVAAVLILQHSLEIERAQGTVPGKLIGDIQD</sequence>
<keyword evidence="4 5" id="KW-0378">Hydrolase</keyword>
<evidence type="ECO:0000313" key="8">
    <source>
        <dbReference type="Proteomes" id="UP000524237"/>
    </source>
</evidence>
<dbReference type="SMART" id="SM00732">
    <property type="entry name" value="YqgFc"/>
    <property type="match status" value="1"/>
</dbReference>
<dbReference type="GO" id="GO:0004518">
    <property type="term" value="F:nuclease activity"/>
    <property type="evidence" value="ECO:0007669"/>
    <property type="project" value="UniProtKB-KW"/>
</dbReference>
<dbReference type="RefSeq" id="WP_182483933.1">
    <property type="nucleotide sequence ID" value="NZ_JACGWU010000001.1"/>
</dbReference>
<evidence type="ECO:0000313" key="7">
    <source>
        <dbReference type="EMBL" id="MBA8828530.1"/>
    </source>
</evidence>
<comment type="function">
    <text evidence="5">Could be a nuclease involved in processing of the 5'-end of pre-16S rRNA.</text>
</comment>
<comment type="similarity">
    <text evidence="5">Belongs to the YqgF HJR family.</text>
</comment>
<protein>
    <recommendedName>
        <fullName evidence="5">Putative pre-16S rRNA nuclease</fullName>
        <ecNumber evidence="5">3.1.-.-</ecNumber>
    </recommendedName>
</protein>
<dbReference type="PANTHER" id="PTHR33317:SF4">
    <property type="entry name" value="POLYNUCLEOTIDYL TRANSFERASE, RIBONUCLEASE H-LIKE SUPERFAMILY PROTEIN"/>
    <property type="match status" value="1"/>
</dbReference>
<dbReference type="InterPro" id="IPR006641">
    <property type="entry name" value="YqgF/RNaseH-like_dom"/>
</dbReference>
<comment type="subcellular location">
    <subcellularLocation>
        <location evidence="5">Cytoplasm</location>
    </subcellularLocation>
</comment>
<evidence type="ECO:0000256" key="5">
    <source>
        <dbReference type="HAMAP-Rule" id="MF_00651"/>
    </source>
</evidence>
<dbReference type="InterPro" id="IPR005227">
    <property type="entry name" value="YqgF"/>
</dbReference>
<dbReference type="InterPro" id="IPR012337">
    <property type="entry name" value="RNaseH-like_sf"/>
</dbReference>
<dbReference type="AlphaFoldDB" id="A0A7W3JST0"/>
<dbReference type="EMBL" id="JACGWU010000001">
    <property type="protein sequence ID" value="MBA8828530.1"/>
    <property type="molecule type" value="Genomic_DNA"/>
</dbReference>
<dbReference type="Proteomes" id="UP000524237">
    <property type="component" value="Unassembled WGS sequence"/>
</dbReference>
<dbReference type="GO" id="GO:0005829">
    <property type="term" value="C:cytosol"/>
    <property type="evidence" value="ECO:0007669"/>
    <property type="project" value="TreeGrafter"/>
</dbReference>
<reference evidence="7 8" key="1">
    <citation type="submission" date="2020-07" db="EMBL/GenBank/DDBJ databases">
        <title>Sequencing the genomes of 1000 actinobacteria strains.</title>
        <authorList>
            <person name="Klenk H.-P."/>
        </authorList>
    </citation>
    <scope>NUCLEOTIDE SEQUENCE [LARGE SCALE GENOMIC DNA]</scope>
    <source>
        <strain evidence="7 8">DSM 23737</strain>
    </source>
</reference>
<dbReference type="PANTHER" id="PTHR33317">
    <property type="entry name" value="POLYNUCLEOTIDYL TRANSFERASE, RIBONUCLEASE H-LIKE SUPERFAMILY PROTEIN"/>
    <property type="match status" value="1"/>
</dbReference>
<dbReference type="GO" id="GO:0016788">
    <property type="term" value="F:hydrolase activity, acting on ester bonds"/>
    <property type="evidence" value="ECO:0007669"/>
    <property type="project" value="UniProtKB-UniRule"/>
</dbReference>
<dbReference type="SUPFAM" id="SSF53098">
    <property type="entry name" value="Ribonuclease H-like"/>
    <property type="match status" value="1"/>
</dbReference>
<dbReference type="InterPro" id="IPR037027">
    <property type="entry name" value="YqgF/RNaseH-like_dom_sf"/>
</dbReference>
<evidence type="ECO:0000256" key="2">
    <source>
        <dbReference type="ARBA" id="ARBA00022517"/>
    </source>
</evidence>
<evidence type="ECO:0000256" key="1">
    <source>
        <dbReference type="ARBA" id="ARBA00022490"/>
    </source>
</evidence>
<dbReference type="Pfam" id="PF03652">
    <property type="entry name" value="RuvX"/>
    <property type="match status" value="1"/>
</dbReference>
<keyword evidence="1 5" id="KW-0963">Cytoplasm</keyword>
<dbReference type="GO" id="GO:0000967">
    <property type="term" value="P:rRNA 5'-end processing"/>
    <property type="evidence" value="ECO:0007669"/>
    <property type="project" value="UniProtKB-UniRule"/>
</dbReference>
<dbReference type="Gene3D" id="3.30.420.140">
    <property type="entry name" value="YqgF/RNase H-like domain"/>
    <property type="match status" value="1"/>
</dbReference>
<keyword evidence="8" id="KW-1185">Reference proteome</keyword>
<dbReference type="HAMAP" id="MF_00651">
    <property type="entry name" value="Nuclease_YqgF"/>
    <property type="match status" value="1"/>
</dbReference>
<gene>
    <name evidence="7" type="ORF">FB555_000601</name>
</gene>
<comment type="caution">
    <text evidence="7">The sequence shown here is derived from an EMBL/GenBank/DDBJ whole genome shotgun (WGS) entry which is preliminary data.</text>
</comment>
<name>A0A7W3JST0_9MICO</name>